<evidence type="ECO:0000313" key="1">
    <source>
        <dbReference type="EMBL" id="VUZ52956.1"/>
    </source>
</evidence>
<dbReference type="Pfam" id="PF03224">
    <property type="entry name" value="V-ATPase_H_N"/>
    <property type="match status" value="1"/>
</dbReference>
<dbReference type="PANTHER" id="PTHR10698:SF0">
    <property type="entry name" value="V-TYPE PROTON ATPASE SUBUNIT H"/>
    <property type="match status" value="1"/>
</dbReference>
<evidence type="ECO:0000313" key="2">
    <source>
        <dbReference type="Proteomes" id="UP000321570"/>
    </source>
</evidence>
<dbReference type="Gene3D" id="1.25.10.10">
    <property type="entry name" value="Leucine-rich Repeat Variant"/>
    <property type="match status" value="1"/>
</dbReference>
<dbReference type="SUPFAM" id="SSF48371">
    <property type="entry name" value="ARM repeat"/>
    <property type="match status" value="1"/>
</dbReference>
<dbReference type="EMBL" id="CABIJS010000543">
    <property type="protein sequence ID" value="VUZ52956.1"/>
    <property type="molecule type" value="Genomic_DNA"/>
</dbReference>
<name>A0A564Z0K6_HYMDI</name>
<dbReference type="InterPro" id="IPR016024">
    <property type="entry name" value="ARM-type_fold"/>
</dbReference>
<organism evidence="1 2">
    <name type="scientific">Hymenolepis diminuta</name>
    <name type="common">Rat tapeworm</name>
    <dbReference type="NCBI Taxonomy" id="6216"/>
    <lineage>
        <taxon>Eukaryota</taxon>
        <taxon>Metazoa</taxon>
        <taxon>Spiralia</taxon>
        <taxon>Lophotrochozoa</taxon>
        <taxon>Platyhelminthes</taxon>
        <taxon>Cestoda</taxon>
        <taxon>Eucestoda</taxon>
        <taxon>Cyclophyllidea</taxon>
        <taxon>Hymenolepididae</taxon>
        <taxon>Hymenolepis</taxon>
    </lineage>
</organism>
<dbReference type="AlphaFoldDB" id="A0A564Z0K6"/>
<dbReference type="GO" id="GO:0046961">
    <property type="term" value="F:proton-transporting ATPase activity, rotational mechanism"/>
    <property type="evidence" value="ECO:0007669"/>
    <property type="project" value="InterPro"/>
</dbReference>
<dbReference type="PANTHER" id="PTHR10698">
    <property type="entry name" value="V-TYPE PROTON ATPASE SUBUNIT H"/>
    <property type="match status" value="1"/>
</dbReference>
<dbReference type="InterPro" id="IPR004908">
    <property type="entry name" value="ATPase_V1-cplx_hsu"/>
</dbReference>
<dbReference type="GO" id="GO:0000221">
    <property type="term" value="C:vacuolar proton-transporting V-type ATPase, V1 domain"/>
    <property type="evidence" value="ECO:0007669"/>
    <property type="project" value="InterPro"/>
</dbReference>
<evidence type="ECO:0008006" key="3">
    <source>
        <dbReference type="Google" id="ProtNLM"/>
    </source>
</evidence>
<accession>A0A564Z0K6</accession>
<sequence length="299" mass="35492">MALSIGIENLDYNAIQAQDLTTNLESKVAEIREARVNWQSYLQGQMISQRQFDFISHLDNAANADVRSRVINEFNDEVPQLFVSLLNRISKEQTLQYLLSLMDEMFTEETSRVELFRKYFDSKSENIWNYFFNFLQRSDQICVYQISKIITKLACWSSQKMDEKSLSFFYDWLLEHIQESNNEFIRTIARNLQMLLRVRNYRGTFVEKQGVPVLLKVLADKSSNMEIHYQLTFCLWCLSFNKDLVPFMVKEPTLVNTVCDIFTNTDREKDLRICMALMRDEMSCIMFYNHSCHLKVRRI</sequence>
<dbReference type="InterPro" id="IPR011989">
    <property type="entry name" value="ARM-like"/>
</dbReference>
<dbReference type="Proteomes" id="UP000321570">
    <property type="component" value="Unassembled WGS sequence"/>
</dbReference>
<dbReference type="GO" id="GO:0005765">
    <property type="term" value="C:lysosomal membrane"/>
    <property type="evidence" value="ECO:0007669"/>
    <property type="project" value="TreeGrafter"/>
</dbReference>
<reference evidence="1 2" key="1">
    <citation type="submission" date="2019-07" db="EMBL/GenBank/DDBJ databases">
        <authorList>
            <person name="Jastrzebski P J."/>
            <person name="Paukszto L."/>
            <person name="Jastrzebski P J."/>
        </authorList>
    </citation>
    <scope>NUCLEOTIDE SEQUENCE [LARGE SCALE GENOMIC DNA]</scope>
    <source>
        <strain evidence="1 2">WMS-il1</strain>
    </source>
</reference>
<proteinExistence type="predicted"/>
<protein>
    <recommendedName>
        <fullName evidence="3">V-type proton ATPase subunit H</fullName>
    </recommendedName>
</protein>
<gene>
    <name evidence="1" type="ORF">WMSIL1_LOCUS11342</name>
</gene>
<keyword evidence="2" id="KW-1185">Reference proteome</keyword>